<comment type="similarity">
    <text evidence="1 5">Belongs to the universal ribosomal protein uL24 family.</text>
</comment>
<dbReference type="GO" id="GO:0019843">
    <property type="term" value="F:rRNA binding"/>
    <property type="evidence" value="ECO:0007669"/>
    <property type="project" value="UniProtKB-UniRule"/>
</dbReference>
<evidence type="ECO:0000313" key="9">
    <source>
        <dbReference type="Proteomes" id="UP000229901"/>
    </source>
</evidence>
<evidence type="ECO:0000256" key="2">
    <source>
        <dbReference type="ARBA" id="ARBA00022980"/>
    </source>
</evidence>
<dbReference type="InterPro" id="IPR003256">
    <property type="entry name" value="Ribosomal_uL24"/>
</dbReference>
<dbReference type="InterPro" id="IPR057264">
    <property type="entry name" value="Ribosomal_uL24_C"/>
</dbReference>
<organism evidence="8 9">
    <name type="scientific">Candidatus Falkowbacteria bacterium CG10_big_fil_rev_8_21_14_0_10_39_11</name>
    <dbReference type="NCBI Taxonomy" id="1974565"/>
    <lineage>
        <taxon>Bacteria</taxon>
        <taxon>Candidatus Falkowiibacteriota</taxon>
    </lineage>
</organism>
<evidence type="ECO:0000259" key="7">
    <source>
        <dbReference type="Pfam" id="PF17136"/>
    </source>
</evidence>
<evidence type="ECO:0000256" key="3">
    <source>
        <dbReference type="ARBA" id="ARBA00023274"/>
    </source>
</evidence>
<dbReference type="GO" id="GO:0003735">
    <property type="term" value="F:structural constituent of ribosome"/>
    <property type="evidence" value="ECO:0007669"/>
    <property type="project" value="InterPro"/>
</dbReference>
<keyword evidence="2 5" id="KW-0689">Ribosomal protein</keyword>
<dbReference type="CDD" id="cd06089">
    <property type="entry name" value="KOW_RPL26"/>
    <property type="match status" value="1"/>
</dbReference>
<dbReference type="EMBL" id="PFAP01000045">
    <property type="protein sequence ID" value="PIR93708.1"/>
    <property type="molecule type" value="Genomic_DNA"/>
</dbReference>
<dbReference type="InterPro" id="IPR041988">
    <property type="entry name" value="Ribosomal_uL24_KOW"/>
</dbReference>
<dbReference type="Pfam" id="PF17136">
    <property type="entry name" value="ribosomal_L24"/>
    <property type="match status" value="1"/>
</dbReference>
<evidence type="ECO:0000256" key="1">
    <source>
        <dbReference type="ARBA" id="ARBA00010618"/>
    </source>
</evidence>
<proteinExistence type="inferred from homology"/>
<feature type="domain" description="Large ribosomal subunit protein uL24 C-terminal" evidence="7">
    <location>
        <begin position="51"/>
        <end position="118"/>
    </location>
</feature>
<dbReference type="PANTHER" id="PTHR12903">
    <property type="entry name" value="MITOCHONDRIAL RIBOSOMAL PROTEIN L24"/>
    <property type="match status" value="1"/>
</dbReference>
<dbReference type="HAMAP" id="MF_01326_B">
    <property type="entry name" value="Ribosomal_uL24_B"/>
    <property type="match status" value="1"/>
</dbReference>
<evidence type="ECO:0000256" key="5">
    <source>
        <dbReference type="HAMAP-Rule" id="MF_01326"/>
    </source>
</evidence>
<dbReference type="GO" id="GO:0006412">
    <property type="term" value="P:translation"/>
    <property type="evidence" value="ECO:0007669"/>
    <property type="project" value="UniProtKB-UniRule"/>
</dbReference>
<evidence type="ECO:0000256" key="4">
    <source>
        <dbReference type="ARBA" id="ARBA00035206"/>
    </source>
</evidence>
<evidence type="ECO:0000313" key="8">
    <source>
        <dbReference type="EMBL" id="PIR93708.1"/>
    </source>
</evidence>
<dbReference type="GO" id="GO:1990904">
    <property type="term" value="C:ribonucleoprotein complex"/>
    <property type="evidence" value="ECO:0007669"/>
    <property type="project" value="UniProtKB-KW"/>
</dbReference>
<keyword evidence="5" id="KW-0699">rRNA-binding</keyword>
<comment type="function">
    <text evidence="5">One of the proteins that surrounds the polypeptide exit tunnel on the outside of the subunit.</text>
</comment>
<keyword evidence="5" id="KW-0694">RNA-binding</keyword>
<dbReference type="InterPro" id="IPR008991">
    <property type="entry name" value="Translation_prot_SH3-like_sf"/>
</dbReference>
<dbReference type="Proteomes" id="UP000229901">
    <property type="component" value="Unassembled WGS sequence"/>
</dbReference>
<reference evidence="9" key="1">
    <citation type="submission" date="2017-09" db="EMBL/GenBank/DDBJ databases">
        <title>Depth-based differentiation of microbial function through sediment-hosted aquifers and enrichment of novel symbionts in the deep terrestrial subsurface.</title>
        <authorList>
            <person name="Probst A.J."/>
            <person name="Ladd B."/>
            <person name="Jarett J.K."/>
            <person name="Geller-Mcgrath D.E."/>
            <person name="Sieber C.M.K."/>
            <person name="Emerson J.B."/>
            <person name="Anantharaman K."/>
            <person name="Thomas B.C."/>
            <person name="Malmstrom R."/>
            <person name="Stieglmeier M."/>
            <person name="Klingl A."/>
            <person name="Woyke T."/>
            <person name="Ryan C.M."/>
            <person name="Banfield J.F."/>
        </authorList>
    </citation>
    <scope>NUCLEOTIDE SEQUENCE [LARGE SCALE GENOMIC DNA]</scope>
</reference>
<protein>
    <recommendedName>
        <fullName evidence="4 5">Large ribosomal subunit protein uL24</fullName>
    </recommendedName>
</protein>
<evidence type="ECO:0000256" key="6">
    <source>
        <dbReference type="SAM" id="MobiDB-lite"/>
    </source>
</evidence>
<comment type="caution">
    <text evidence="8">The sequence shown here is derived from an EMBL/GenBank/DDBJ whole genome shotgun (WGS) entry which is preliminary data.</text>
</comment>
<accession>A0A2H0V3U0</accession>
<dbReference type="GO" id="GO:0005840">
    <property type="term" value="C:ribosome"/>
    <property type="evidence" value="ECO:0007669"/>
    <property type="project" value="UniProtKB-KW"/>
</dbReference>
<keyword evidence="3 5" id="KW-0687">Ribonucleoprotein</keyword>
<dbReference type="NCBIfam" id="TIGR01079">
    <property type="entry name" value="rplX_bact"/>
    <property type="match status" value="1"/>
</dbReference>
<feature type="region of interest" description="Disordered" evidence="6">
    <location>
        <begin position="1"/>
        <end position="30"/>
    </location>
</feature>
<dbReference type="InterPro" id="IPR014722">
    <property type="entry name" value="Rib_uL2_dom2"/>
</dbReference>
<name>A0A2H0V3U0_9BACT</name>
<dbReference type="SUPFAM" id="SSF50104">
    <property type="entry name" value="Translation proteins SH3-like domain"/>
    <property type="match status" value="1"/>
</dbReference>
<comment type="subunit">
    <text evidence="5">Part of the 50S ribosomal subunit.</text>
</comment>
<sequence length="120" mass="13421">MKIRKGDKVQIMAGKDRVKKTSGGDKTTKSNQGKVMQVLPEFDKVVVESLNEQVKHLRPRRDGETGQKITYSSPIDISNVMLICPKCSKPTRVGSKMLETDSKGKKKIRICKKCKEAIDS</sequence>
<comment type="function">
    <text evidence="5">One of two assembly initiator proteins, it binds directly to the 5'-end of the 23S rRNA, where it nucleates assembly of the 50S subunit.</text>
</comment>
<dbReference type="AlphaFoldDB" id="A0A2H0V3U0"/>
<gene>
    <name evidence="5 8" type="primary">rplX</name>
    <name evidence="8" type="ORF">COT97_05495</name>
</gene>
<dbReference type="Gene3D" id="2.30.30.30">
    <property type="match status" value="1"/>
</dbReference>